<evidence type="ECO:0000256" key="2">
    <source>
        <dbReference type="SAM" id="Phobius"/>
    </source>
</evidence>
<feature type="compositionally biased region" description="Basic and acidic residues" evidence="1">
    <location>
        <begin position="22"/>
        <end position="34"/>
    </location>
</feature>
<sequence length="281" mass="28371">MNHRDDEVARLQRLVYGADSTADERRRAAEELHELAQATDAAARPSPGSADIADSAGGTGSTDGGATPAHAAASSPTADVDDPPAPGAEAGFGRRLAIRVGVAGGAAALVLGIVAGWQLSQLDGGDVADADALTAPTESAGPRLQADALAAMPVAAETLAARVFLRAAVPEDRPDLPGLREGAGMVPGNGPREFRLLATRADGIRFFAARDVDELCLFYVTPVSGPEGVTASGTCTRGGRFPNEGLRLSGSGSSGTESVDATWRPDGSLQIGVITGAPPGE</sequence>
<feature type="compositionally biased region" description="Low complexity" evidence="1">
    <location>
        <begin position="245"/>
        <end position="255"/>
    </location>
</feature>
<evidence type="ECO:0000313" key="4">
    <source>
        <dbReference type="Proteomes" id="UP001239083"/>
    </source>
</evidence>
<name>A0ABU0R988_9MICO</name>
<gene>
    <name evidence="3" type="ORF">QFZ26_001882</name>
</gene>
<protein>
    <recommendedName>
        <fullName evidence="5">Anti-sigma-K factor rskA</fullName>
    </recommendedName>
</protein>
<feature type="transmembrane region" description="Helical" evidence="2">
    <location>
        <begin position="96"/>
        <end position="117"/>
    </location>
</feature>
<feature type="region of interest" description="Disordered" evidence="1">
    <location>
        <begin position="242"/>
        <end position="281"/>
    </location>
</feature>
<feature type="region of interest" description="Disordered" evidence="1">
    <location>
        <begin position="1"/>
        <end position="87"/>
    </location>
</feature>
<keyword evidence="2" id="KW-1133">Transmembrane helix</keyword>
<keyword evidence="2" id="KW-0472">Membrane</keyword>
<feature type="compositionally biased region" description="Basic and acidic residues" evidence="1">
    <location>
        <begin position="1"/>
        <end position="10"/>
    </location>
</feature>
<dbReference type="RefSeq" id="WP_307041490.1">
    <property type="nucleotide sequence ID" value="NZ_JAUSYY010000001.1"/>
</dbReference>
<reference evidence="3 4" key="1">
    <citation type="submission" date="2023-07" db="EMBL/GenBank/DDBJ databases">
        <title>Comparative genomics of wheat-associated soil bacteria to identify genetic determinants of phenazine resistance.</title>
        <authorList>
            <person name="Mouncey N."/>
        </authorList>
    </citation>
    <scope>NUCLEOTIDE SEQUENCE [LARGE SCALE GENOMIC DNA]</scope>
    <source>
        <strain evidence="3 4">V3I3</strain>
    </source>
</reference>
<proteinExistence type="predicted"/>
<evidence type="ECO:0000256" key="1">
    <source>
        <dbReference type="SAM" id="MobiDB-lite"/>
    </source>
</evidence>
<organism evidence="3 4">
    <name type="scientific">Agromyces ramosus</name>
    <dbReference type="NCBI Taxonomy" id="33879"/>
    <lineage>
        <taxon>Bacteria</taxon>
        <taxon>Bacillati</taxon>
        <taxon>Actinomycetota</taxon>
        <taxon>Actinomycetes</taxon>
        <taxon>Micrococcales</taxon>
        <taxon>Microbacteriaceae</taxon>
        <taxon>Agromyces</taxon>
    </lineage>
</organism>
<evidence type="ECO:0000313" key="3">
    <source>
        <dbReference type="EMBL" id="MDQ0894327.1"/>
    </source>
</evidence>
<comment type="caution">
    <text evidence="3">The sequence shown here is derived from an EMBL/GenBank/DDBJ whole genome shotgun (WGS) entry which is preliminary data.</text>
</comment>
<dbReference type="EMBL" id="JAUSYY010000001">
    <property type="protein sequence ID" value="MDQ0894327.1"/>
    <property type="molecule type" value="Genomic_DNA"/>
</dbReference>
<accession>A0ABU0R988</accession>
<keyword evidence="4" id="KW-1185">Reference proteome</keyword>
<dbReference type="Proteomes" id="UP001239083">
    <property type="component" value="Unassembled WGS sequence"/>
</dbReference>
<evidence type="ECO:0008006" key="5">
    <source>
        <dbReference type="Google" id="ProtNLM"/>
    </source>
</evidence>
<feature type="compositionally biased region" description="Low complexity" evidence="1">
    <location>
        <begin position="64"/>
        <end position="78"/>
    </location>
</feature>
<keyword evidence="2" id="KW-0812">Transmembrane</keyword>